<dbReference type="CDD" id="cd14503">
    <property type="entry name" value="PTP-bact"/>
    <property type="match status" value="1"/>
</dbReference>
<keyword evidence="3" id="KW-1185">Reference proteome</keyword>
<proteinExistence type="predicted"/>
<feature type="domain" description="Beta-lactamase hydrolase-like protein phosphatase-like" evidence="1">
    <location>
        <begin position="2"/>
        <end position="110"/>
    </location>
</feature>
<dbReference type="Proteomes" id="UP001220964">
    <property type="component" value="Unassembled WGS sequence"/>
</dbReference>
<gene>
    <name evidence="2" type="ORF">P1J78_02485</name>
</gene>
<organism evidence="2 3">
    <name type="scientific">Psychromarinibacter sediminicola</name>
    <dbReference type="NCBI Taxonomy" id="3033385"/>
    <lineage>
        <taxon>Bacteria</taxon>
        <taxon>Pseudomonadati</taxon>
        <taxon>Pseudomonadota</taxon>
        <taxon>Alphaproteobacteria</taxon>
        <taxon>Rhodobacterales</taxon>
        <taxon>Paracoccaceae</taxon>
        <taxon>Psychromarinibacter</taxon>
    </lineage>
</organism>
<dbReference type="GO" id="GO:0016740">
    <property type="term" value="F:transferase activity"/>
    <property type="evidence" value="ECO:0007669"/>
    <property type="project" value="UniProtKB-KW"/>
</dbReference>
<dbReference type="EMBL" id="JARGYC010000004">
    <property type="protein sequence ID" value="MDF0599589.1"/>
    <property type="molecule type" value="Genomic_DNA"/>
</dbReference>
<evidence type="ECO:0000259" key="1">
    <source>
        <dbReference type="Pfam" id="PF04273"/>
    </source>
</evidence>
<dbReference type="InterPro" id="IPR005939">
    <property type="entry name" value="BLH_phosphatase-like"/>
</dbReference>
<dbReference type="AlphaFoldDB" id="A0AAE3T810"/>
<evidence type="ECO:0000313" key="2">
    <source>
        <dbReference type="EMBL" id="MDF0599589.1"/>
    </source>
</evidence>
<evidence type="ECO:0000313" key="3">
    <source>
        <dbReference type="Proteomes" id="UP001220964"/>
    </source>
</evidence>
<protein>
    <submittedName>
        <fullName evidence="2">TIGR01244 family sulfur transferase</fullName>
    </submittedName>
</protein>
<dbReference type="InterPro" id="IPR029021">
    <property type="entry name" value="Prot-tyrosine_phosphatase-like"/>
</dbReference>
<dbReference type="Gene3D" id="3.90.190.10">
    <property type="entry name" value="Protein tyrosine phosphatase superfamily"/>
    <property type="match status" value="1"/>
</dbReference>
<sequence length="141" mass="14852">MDIRRISPDYAVAPQIEPSDFAALASEGFTTVINNRPDDEVPPSHQSAAMRDAAEAAGLTYVENPVVNGAMTMDMVETQGKALAEAEGPVFAWCRSGTRCTIVWALSQAGKQPTDALVKAAADAGYDLAGLRGQIDQLAKG</sequence>
<dbReference type="SUPFAM" id="SSF52799">
    <property type="entry name" value="(Phosphotyrosine protein) phosphatases II"/>
    <property type="match status" value="1"/>
</dbReference>
<name>A0AAE3T810_9RHOB</name>
<accession>A0AAE3T810</accession>
<dbReference type="GO" id="GO:0016787">
    <property type="term" value="F:hydrolase activity"/>
    <property type="evidence" value="ECO:0007669"/>
    <property type="project" value="InterPro"/>
</dbReference>
<reference evidence="2" key="1">
    <citation type="submission" date="2023-03" db="EMBL/GenBank/DDBJ databases">
        <title>Multiphase analysis and comparison of six strains from genera Psychromarinibacter, Lutimaribacter, and Maritimibacter, including a novel species: Psychromarinibacter sediminicola sp. nov.</title>
        <authorList>
            <person name="Wang Y.-H."/>
            <person name="Ye M.-Q."/>
            <person name="Du Z.-J."/>
        </authorList>
    </citation>
    <scope>NUCLEOTIDE SEQUENCE</scope>
    <source>
        <strain evidence="2">C21-152</strain>
    </source>
</reference>
<dbReference type="Pfam" id="PF04273">
    <property type="entry name" value="BLH_phosphatase"/>
    <property type="match status" value="1"/>
</dbReference>
<dbReference type="NCBIfam" id="TIGR01244">
    <property type="entry name" value="TIGR01244 family sulfur transferase"/>
    <property type="match status" value="1"/>
</dbReference>
<comment type="caution">
    <text evidence="2">The sequence shown here is derived from an EMBL/GenBank/DDBJ whole genome shotgun (WGS) entry which is preliminary data.</text>
</comment>
<keyword evidence="2" id="KW-0808">Transferase</keyword>